<keyword evidence="3 5" id="KW-1133">Transmembrane helix</keyword>
<dbReference type="Gene3D" id="1.10.3720.10">
    <property type="entry name" value="MetI-like"/>
    <property type="match status" value="1"/>
</dbReference>
<comment type="similarity">
    <text evidence="5">Belongs to the binding-protein-dependent transport system permease family.</text>
</comment>
<feature type="transmembrane region" description="Helical" evidence="5">
    <location>
        <begin position="131"/>
        <end position="148"/>
    </location>
</feature>
<keyword evidence="4 5" id="KW-0472">Membrane</keyword>
<dbReference type="EMBL" id="JBHRZH010000012">
    <property type="protein sequence ID" value="MFC3762217.1"/>
    <property type="molecule type" value="Genomic_DNA"/>
</dbReference>
<feature type="transmembrane region" description="Helical" evidence="5">
    <location>
        <begin position="28"/>
        <end position="49"/>
    </location>
</feature>
<accession>A0ABV7YBB9</accession>
<dbReference type="Pfam" id="PF00528">
    <property type="entry name" value="BPD_transp_1"/>
    <property type="match status" value="1"/>
</dbReference>
<dbReference type="SUPFAM" id="SSF161098">
    <property type="entry name" value="MetI-like"/>
    <property type="match status" value="1"/>
</dbReference>
<evidence type="ECO:0000256" key="3">
    <source>
        <dbReference type="ARBA" id="ARBA00022989"/>
    </source>
</evidence>
<dbReference type="RefSeq" id="WP_239554081.1">
    <property type="nucleotide sequence ID" value="NZ_JAFBCM010000001.1"/>
</dbReference>
<dbReference type="PANTHER" id="PTHR42729">
    <property type="entry name" value="OLIGO/DIPEPTIDE TRANSPORT, PERMEASE PROTEIN (DPPC-2)"/>
    <property type="match status" value="1"/>
</dbReference>
<evidence type="ECO:0000259" key="6">
    <source>
        <dbReference type="PROSITE" id="PS50928"/>
    </source>
</evidence>
<organism evidence="7 8">
    <name type="scientific">Tenggerimyces flavus</name>
    <dbReference type="NCBI Taxonomy" id="1708749"/>
    <lineage>
        <taxon>Bacteria</taxon>
        <taxon>Bacillati</taxon>
        <taxon>Actinomycetota</taxon>
        <taxon>Actinomycetes</taxon>
        <taxon>Propionibacteriales</taxon>
        <taxon>Nocardioidaceae</taxon>
        <taxon>Tenggerimyces</taxon>
    </lineage>
</organism>
<dbReference type="CDD" id="cd06261">
    <property type="entry name" value="TM_PBP2"/>
    <property type="match status" value="1"/>
</dbReference>
<dbReference type="Proteomes" id="UP001595699">
    <property type="component" value="Unassembled WGS sequence"/>
</dbReference>
<gene>
    <name evidence="7" type="ORF">ACFOUW_15350</name>
</gene>
<dbReference type="InterPro" id="IPR000515">
    <property type="entry name" value="MetI-like"/>
</dbReference>
<dbReference type="InterPro" id="IPR035906">
    <property type="entry name" value="MetI-like_sf"/>
</dbReference>
<protein>
    <submittedName>
        <fullName evidence="7">ABC transporter permease</fullName>
    </submittedName>
</protein>
<feature type="domain" description="ABC transmembrane type-1" evidence="6">
    <location>
        <begin position="93"/>
        <end position="281"/>
    </location>
</feature>
<reference evidence="8" key="1">
    <citation type="journal article" date="2019" name="Int. J. Syst. Evol. Microbiol.">
        <title>The Global Catalogue of Microorganisms (GCM) 10K type strain sequencing project: providing services to taxonomists for standard genome sequencing and annotation.</title>
        <authorList>
            <consortium name="The Broad Institute Genomics Platform"/>
            <consortium name="The Broad Institute Genome Sequencing Center for Infectious Disease"/>
            <person name="Wu L."/>
            <person name="Ma J."/>
        </authorList>
    </citation>
    <scope>NUCLEOTIDE SEQUENCE [LARGE SCALE GENOMIC DNA]</scope>
    <source>
        <strain evidence="8">CGMCC 4.7241</strain>
    </source>
</reference>
<comment type="caution">
    <text evidence="7">The sequence shown here is derived from an EMBL/GenBank/DDBJ whole genome shotgun (WGS) entry which is preliminary data.</text>
</comment>
<feature type="transmembrane region" description="Helical" evidence="5">
    <location>
        <begin position="260"/>
        <end position="284"/>
    </location>
</feature>
<evidence type="ECO:0000313" key="8">
    <source>
        <dbReference type="Proteomes" id="UP001595699"/>
    </source>
</evidence>
<sequence length="297" mass="31546">MDVMTVTQVEAEDAPSPRSRRTWLNRKLVFGGAMILAVLLFTLLGRLFWDTKLARAASSPLNLAPGSPGHPLGTENSGRDMLALLISGGPTTLQVGLVVGVTSMVIGIMLGFAAGYLGGPVDAVIRTISDTALTIPSLAILIVVSAYVREMSVFTMALIVALFAWAGPTRVIRAQVLSMREMGYVRMARLSALSTPNIMFREMMPNLLPYLAAAFIGSASGGILAAVGLEALGLGPQRVPTLGMTVSNAIQGSAILRGMWWWWGLPTLVLMVIFIGLFLIAIGLDEIANPRLRGAKA</sequence>
<evidence type="ECO:0000256" key="2">
    <source>
        <dbReference type="ARBA" id="ARBA00022692"/>
    </source>
</evidence>
<keyword evidence="8" id="KW-1185">Reference proteome</keyword>
<dbReference type="PANTHER" id="PTHR42729:SF1">
    <property type="entry name" value="OLIGO_DIPEPTIDE TRANSPORT, PERMEASE PROTEIN (DPPC-2)"/>
    <property type="match status" value="1"/>
</dbReference>
<proteinExistence type="inferred from homology"/>
<evidence type="ECO:0000256" key="1">
    <source>
        <dbReference type="ARBA" id="ARBA00004141"/>
    </source>
</evidence>
<evidence type="ECO:0000313" key="7">
    <source>
        <dbReference type="EMBL" id="MFC3762217.1"/>
    </source>
</evidence>
<keyword evidence="5" id="KW-0813">Transport</keyword>
<comment type="subcellular location">
    <subcellularLocation>
        <location evidence="5">Cell membrane</location>
        <topology evidence="5">Multi-pass membrane protein</topology>
    </subcellularLocation>
    <subcellularLocation>
        <location evidence="1">Membrane</location>
        <topology evidence="1">Multi-pass membrane protein</topology>
    </subcellularLocation>
</comment>
<feature type="transmembrane region" description="Helical" evidence="5">
    <location>
        <begin position="154"/>
        <end position="172"/>
    </location>
</feature>
<name>A0ABV7YBB9_9ACTN</name>
<evidence type="ECO:0000256" key="4">
    <source>
        <dbReference type="ARBA" id="ARBA00023136"/>
    </source>
</evidence>
<keyword evidence="2 5" id="KW-0812">Transmembrane</keyword>
<feature type="transmembrane region" description="Helical" evidence="5">
    <location>
        <begin position="95"/>
        <end position="119"/>
    </location>
</feature>
<evidence type="ECO:0000256" key="5">
    <source>
        <dbReference type="RuleBase" id="RU363032"/>
    </source>
</evidence>
<dbReference type="PROSITE" id="PS50928">
    <property type="entry name" value="ABC_TM1"/>
    <property type="match status" value="1"/>
</dbReference>
<feature type="transmembrane region" description="Helical" evidence="5">
    <location>
        <begin position="207"/>
        <end position="229"/>
    </location>
</feature>